<reference evidence="1" key="1">
    <citation type="journal article" date="2014" name="Front. Microbiol.">
        <title>High frequency of phylogenetically diverse reductive dehalogenase-homologous genes in deep subseafloor sedimentary metagenomes.</title>
        <authorList>
            <person name="Kawai M."/>
            <person name="Futagami T."/>
            <person name="Toyoda A."/>
            <person name="Takaki Y."/>
            <person name="Nishi S."/>
            <person name="Hori S."/>
            <person name="Arai W."/>
            <person name="Tsubouchi T."/>
            <person name="Morono Y."/>
            <person name="Uchiyama I."/>
            <person name="Ito T."/>
            <person name="Fujiyama A."/>
            <person name="Inagaki F."/>
            <person name="Takami H."/>
        </authorList>
    </citation>
    <scope>NUCLEOTIDE SEQUENCE</scope>
    <source>
        <strain evidence="1">Expedition CK06-06</strain>
    </source>
</reference>
<protein>
    <submittedName>
        <fullName evidence="1">Uncharacterized protein</fullName>
    </submittedName>
</protein>
<dbReference type="EMBL" id="BART01029175">
    <property type="protein sequence ID" value="GAG98048.1"/>
    <property type="molecule type" value="Genomic_DNA"/>
</dbReference>
<gene>
    <name evidence="1" type="ORF">S01H4_51268</name>
</gene>
<accession>X1CPJ9</accession>
<dbReference type="AlphaFoldDB" id="X1CPJ9"/>
<proteinExistence type="predicted"/>
<comment type="caution">
    <text evidence="1">The sequence shown here is derived from an EMBL/GenBank/DDBJ whole genome shotgun (WGS) entry which is preliminary data.</text>
</comment>
<name>X1CPJ9_9ZZZZ</name>
<organism evidence="1">
    <name type="scientific">marine sediment metagenome</name>
    <dbReference type="NCBI Taxonomy" id="412755"/>
    <lineage>
        <taxon>unclassified sequences</taxon>
        <taxon>metagenomes</taxon>
        <taxon>ecological metagenomes</taxon>
    </lineage>
</organism>
<evidence type="ECO:0000313" key="1">
    <source>
        <dbReference type="EMBL" id="GAG98048.1"/>
    </source>
</evidence>
<sequence>MSYRDMIDVLEQCITDKIPEAEAKAVLGAISKAKDLDPNICINLESTIVENTGRFFDPECQTVRLCNGGHCHYLPKQDKLTESEGGPARV</sequence>